<accession>A0ABW4UBN7</accession>
<evidence type="ECO:0000313" key="2">
    <source>
        <dbReference type="EMBL" id="MFD1983054.1"/>
    </source>
</evidence>
<dbReference type="RefSeq" id="WP_379096841.1">
    <property type="nucleotide sequence ID" value="NZ_JBHUGZ010000007.1"/>
</dbReference>
<organism evidence="2 3">
    <name type="scientific">Mesorhizobium newzealandense</name>
    <dbReference type="NCBI Taxonomy" id="1300302"/>
    <lineage>
        <taxon>Bacteria</taxon>
        <taxon>Pseudomonadati</taxon>
        <taxon>Pseudomonadota</taxon>
        <taxon>Alphaproteobacteria</taxon>
        <taxon>Hyphomicrobiales</taxon>
        <taxon>Phyllobacteriaceae</taxon>
        <taxon>Mesorhizobium</taxon>
    </lineage>
</organism>
<protein>
    <submittedName>
        <fullName evidence="2">Uncharacterized protein</fullName>
    </submittedName>
</protein>
<keyword evidence="3" id="KW-1185">Reference proteome</keyword>
<evidence type="ECO:0000313" key="3">
    <source>
        <dbReference type="Proteomes" id="UP001597405"/>
    </source>
</evidence>
<dbReference type="Proteomes" id="UP001597405">
    <property type="component" value="Unassembled WGS sequence"/>
</dbReference>
<name>A0ABW4UBN7_9HYPH</name>
<proteinExistence type="predicted"/>
<gene>
    <name evidence="2" type="ORF">ACFSOZ_10255</name>
</gene>
<feature type="region of interest" description="Disordered" evidence="1">
    <location>
        <begin position="65"/>
        <end position="86"/>
    </location>
</feature>
<reference evidence="3" key="1">
    <citation type="journal article" date="2019" name="Int. J. Syst. Evol. Microbiol.">
        <title>The Global Catalogue of Microorganisms (GCM) 10K type strain sequencing project: providing services to taxonomists for standard genome sequencing and annotation.</title>
        <authorList>
            <consortium name="The Broad Institute Genomics Platform"/>
            <consortium name="The Broad Institute Genome Sequencing Center for Infectious Disease"/>
            <person name="Wu L."/>
            <person name="Ma J."/>
        </authorList>
    </citation>
    <scope>NUCLEOTIDE SEQUENCE [LARGE SCALE GENOMIC DNA]</scope>
    <source>
        <strain evidence="3">CGMCC 1.16225</strain>
    </source>
</reference>
<comment type="caution">
    <text evidence="2">The sequence shown here is derived from an EMBL/GenBank/DDBJ whole genome shotgun (WGS) entry which is preliminary data.</text>
</comment>
<sequence>MSFGDRSSWAIFAAWKIVIKTKIDSPSVGLMVRTTRPRSSLMAQDQSLTAITSFPTICPTVSPFDTLAHGDADRQPVTGIDLPRQA</sequence>
<evidence type="ECO:0000256" key="1">
    <source>
        <dbReference type="SAM" id="MobiDB-lite"/>
    </source>
</evidence>
<dbReference type="EMBL" id="JBHUGZ010000007">
    <property type="protein sequence ID" value="MFD1983054.1"/>
    <property type="molecule type" value="Genomic_DNA"/>
</dbReference>